<dbReference type="AlphaFoldDB" id="A0A8S2HLW2"/>
<keyword evidence="9 12" id="KW-0547">Nucleotide-binding</keyword>
<evidence type="ECO:0000256" key="8">
    <source>
        <dbReference type="PIRSR" id="PIRSR000615-1"/>
    </source>
</evidence>
<feature type="binding site" evidence="10">
    <location>
        <position position="886"/>
    </location>
    <ligand>
        <name>Mg(2+)</name>
        <dbReference type="ChEBI" id="CHEBI:18420"/>
    </ligand>
</feature>
<feature type="signal peptide" evidence="15">
    <location>
        <begin position="1"/>
        <end position="20"/>
    </location>
</feature>
<dbReference type="InterPro" id="IPR050122">
    <property type="entry name" value="RTK"/>
</dbReference>
<dbReference type="InterPro" id="IPR017441">
    <property type="entry name" value="Protein_kinase_ATP_BS"/>
</dbReference>
<gene>
    <name evidence="18" type="ORF">OVA965_LOCUS8200</name>
    <name evidence="19" type="ORF">TMI583_LOCUS8196</name>
</gene>
<evidence type="ECO:0000256" key="3">
    <source>
        <dbReference type="ARBA" id="ARBA00022989"/>
    </source>
</evidence>
<dbReference type="InterPro" id="IPR007110">
    <property type="entry name" value="Ig-like_dom"/>
</dbReference>
<keyword evidence="5" id="KW-1015">Disulfide bond</keyword>
<protein>
    <submittedName>
        <fullName evidence="19">Uncharacterized protein</fullName>
    </submittedName>
</protein>
<evidence type="ECO:0000256" key="12">
    <source>
        <dbReference type="PROSITE-ProRule" id="PRU10141"/>
    </source>
</evidence>
<proteinExistence type="predicted"/>
<evidence type="ECO:0000313" key="18">
    <source>
        <dbReference type="EMBL" id="CAF0872387.1"/>
    </source>
</evidence>
<keyword evidence="6" id="KW-0325">Glycoprotein</keyword>
<dbReference type="InterPro" id="IPR003598">
    <property type="entry name" value="Ig_sub2"/>
</dbReference>
<evidence type="ECO:0000256" key="11">
    <source>
        <dbReference type="PIRSR" id="PIRSR000615-4"/>
    </source>
</evidence>
<dbReference type="PIRSF" id="PIRSF000615">
    <property type="entry name" value="TyrPK_CSF1-R"/>
    <property type="match status" value="1"/>
</dbReference>
<dbReference type="GO" id="GO:0043235">
    <property type="term" value="C:receptor complex"/>
    <property type="evidence" value="ECO:0007669"/>
    <property type="project" value="TreeGrafter"/>
</dbReference>
<dbReference type="SUPFAM" id="SSF48726">
    <property type="entry name" value="Immunoglobulin"/>
    <property type="match status" value="1"/>
</dbReference>
<feature type="domain" description="Protein kinase" evidence="16">
    <location>
        <begin position="672"/>
        <end position="1041"/>
    </location>
</feature>
<keyword evidence="4 14" id="KW-0472">Membrane</keyword>
<dbReference type="Gene3D" id="2.60.40.10">
    <property type="entry name" value="Immunoglobulins"/>
    <property type="match status" value="1"/>
</dbReference>
<evidence type="ECO:0000313" key="19">
    <source>
        <dbReference type="EMBL" id="CAF3657214.1"/>
    </source>
</evidence>
<evidence type="ECO:0000256" key="9">
    <source>
        <dbReference type="PIRSR" id="PIRSR000615-2"/>
    </source>
</evidence>
<feature type="binding site" evidence="9">
    <location>
        <position position="872"/>
    </location>
    <ligand>
        <name>ATP</name>
        <dbReference type="ChEBI" id="CHEBI:30616"/>
    </ligand>
</feature>
<dbReference type="PROSITE" id="PS50011">
    <property type="entry name" value="PROTEIN_KINASE_DOM"/>
    <property type="match status" value="1"/>
</dbReference>
<evidence type="ECO:0000256" key="13">
    <source>
        <dbReference type="SAM" id="MobiDB-lite"/>
    </source>
</evidence>
<feature type="binding site" evidence="10">
    <location>
        <position position="873"/>
    </location>
    <ligand>
        <name>Mg(2+)</name>
        <dbReference type="ChEBI" id="CHEBI:18420"/>
    </ligand>
</feature>
<keyword evidence="10" id="KW-0479">Metal-binding</keyword>
<feature type="chain" id="PRO_5036273601" evidence="15">
    <location>
        <begin position="21"/>
        <end position="1221"/>
    </location>
</feature>
<dbReference type="GO" id="GO:0004714">
    <property type="term" value="F:transmembrane receptor protein tyrosine kinase activity"/>
    <property type="evidence" value="ECO:0007669"/>
    <property type="project" value="TreeGrafter"/>
</dbReference>
<evidence type="ECO:0000256" key="15">
    <source>
        <dbReference type="SAM" id="SignalP"/>
    </source>
</evidence>
<dbReference type="Gene3D" id="1.10.510.10">
    <property type="entry name" value="Transferase(Phosphotransferase) domain 1"/>
    <property type="match status" value="1"/>
</dbReference>
<evidence type="ECO:0000256" key="10">
    <source>
        <dbReference type="PIRSR" id="PIRSR000615-3"/>
    </source>
</evidence>
<keyword evidence="2 14" id="KW-0812">Transmembrane</keyword>
<evidence type="ECO:0000256" key="1">
    <source>
        <dbReference type="ARBA" id="ARBA00004167"/>
    </source>
</evidence>
<dbReference type="GO" id="GO:0046872">
    <property type="term" value="F:metal ion binding"/>
    <property type="evidence" value="ECO:0007669"/>
    <property type="project" value="UniProtKB-KW"/>
</dbReference>
<dbReference type="InterPro" id="IPR036179">
    <property type="entry name" value="Ig-like_dom_sf"/>
</dbReference>
<keyword evidence="9 12" id="KW-0067">ATP-binding</keyword>
<evidence type="ECO:0000259" key="16">
    <source>
        <dbReference type="PROSITE" id="PS50011"/>
    </source>
</evidence>
<dbReference type="Gene3D" id="3.30.200.20">
    <property type="entry name" value="Phosphorylase Kinase, domain 1"/>
    <property type="match status" value="1"/>
</dbReference>
<dbReference type="SMART" id="SM00408">
    <property type="entry name" value="IGc2"/>
    <property type="match status" value="1"/>
</dbReference>
<dbReference type="GO" id="GO:0005524">
    <property type="term" value="F:ATP binding"/>
    <property type="evidence" value="ECO:0007669"/>
    <property type="project" value="UniProtKB-UniRule"/>
</dbReference>
<sequence length="1221" mass="140298">MNCVLSSLLVFSTLIVTIAAVTIKIPQNDHIYERTRQDTSSIFPAFKYYIVPREHLSIENVDLKTITLQLKTRLTTDLVGRYTCTERINNILEENAIYVFIYDGKSIFTKSSYSSVMKQTGVHFFNIPCQTTNWFTKMNCPVPNNDQCIPVYYTPEFQAQRSSFEVQLSVNNFENQFYEYSLVINNVTFEDEEELTISVKSKILNKKTIKPIVDGDPVAYFSFIPEQIPHSLKWRDDFRNEKIYPYGVFENEIYRVMCSVHHRSDTEKPLNVFILKRTCLLDDCLHNLIDTKSCGDTRKGWTKMNVDSYALDKFRTQFTSIERETVTDPDVGHQYLCCYKNSLMSKGLTAMANDRSMFVTKKPEFSMVTGDILTYGCEAHELIYDEISFVYNDGINTYERKRTDNEWVLAGTTQKKKLDLQWVVDSTRKIHAMIVNVSTSPLTAHDSGFIQCKVTSKRSNIIPDITDTYTINVDDPLPMGFITPLNPNPKLYRSSGADIYLDCNHQGRPQPKVIWLKGQQPVKYDSTITFGPNNGSLKINRLQGSDTGYYTCELNNGRDQSLIRSFDLYVKGTNPDSRYRKFGAILGFIFASLLLLMLTLLVIGAFKYRQMKKKVKASQFTQEKHNRTSQLFDENQQIVKQLKLIALPENFATKNQVKTLLGYVNESHEMDSNDFKKLGEGQFGVVYKVRLPDVGFVAAKMLPESIRNANNRKDKGRKSIETEALNKDQEFAKKQKATEMLIEELKVLGKVGQHFNIVGLISVAYPKTELKSIFSGPIRDEDSFYLMELCENGSLESVLRTFNTHQENNNNLETKPSLYKNLSNTKAGITVERAVNTSSLTDDDLKLMAYQVACGVDYLNRKQIAHSDIAPRNVLVTDRFIMKICDFGLATWTTYKNYSEQLATGRVQLEKKHNSTATHNLTPELATAMLRNSSNGGENLLLNKSSMNADVWSFGIFLWCLFLKCKYRPFNQIHREVQHPSDSEYMSRLLRILSSGRVLEYIDYHPEIPREVYAIIRVCLREETERPEMSNIRSYLCHKQMLSRQAFDYYKNEYNQDKEAHSNGSNVEVFGEVQGGEDLPKFNENHAVDSDGNGRIDMNYRDGSGDDRQQQRKDYGYYVPPSEISNKSTRPLLPHSYRDNSDYDQNDSYLQPTTEPKKFPAHVKGTHNIQNDNELENSSLRKDNIMNKPRNDNDNINVTYNTASNTKRLAPYLRGNNDSYL</sequence>
<dbReference type="InterPro" id="IPR001245">
    <property type="entry name" value="Ser-Thr/Tyr_kinase_cat_dom"/>
</dbReference>
<organism evidence="19 20">
    <name type="scientific">Didymodactylos carnosus</name>
    <dbReference type="NCBI Taxonomy" id="1234261"/>
    <lineage>
        <taxon>Eukaryota</taxon>
        <taxon>Metazoa</taxon>
        <taxon>Spiralia</taxon>
        <taxon>Gnathifera</taxon>
        <taxon>Rotifera</taxon>
        <taxon>Eurotatoria</taxon>
        <taxon>Bdelloidea</taxon>
        <taxon>Philodinida</taxon>
        <taxon>Philodinidae</taxon>
        <taxon>Didymodactylos</taxon>
    </lineage>
</organism>
<dbReference type="EMBL" id="CAJNOK010002727">
    <property type="protein sequence ID" value="CAF0872387.1"/>
    <property type="molecule type" value="Genomic_DNA"/>
</dbReference>
<dbReference type="Proteomes" id="UP000677228">
    <property type="component" value="Unassembled WGS sequence"/>
</dbReference>
<evidence type="ECO:0000256" key="14">
    <source>
        <dbReference type="SAM" id="Phobius"/>
    </source>
</evidence>
<dbReference type="InterPro" id="IPR003599">
    <property type="entry name" value="Ig_sub"/>
</dbReference>
<comment type="subcellular location">
    <subcellularLocation>
        <location evidence="1">Membrane</location>
        <topology evidence="1">Single-pass membrane protein</topology>
    </subcellularLocation>
</comment>
<evidence type="ECO:0000256" key="7">
    <source>
        <dbReference type="ARBA" id="ARBA00023319"/>
    </source>
</evidence>
<reference evidence="19" key="1">
    <citation type="submission" date="2021-02" db="EMBL/GenBank/DDBJ databases">
        <authorList>
            <person name="Nowell W R."/>
        </authorList>
    </citation>
    <scope>NUCLEOTIDE SEQUENCE</scope>
</reference>
<dbReference type="PANTHER" id="PTHR24416">
    <property type="entry name" value="TYROSINE-PROTEIN KINASE RECEPTOR"/>
    <property type="match status" value="1"/>
</dbReference>
<dbReference type="GO" id="GO:0007169">
    <property type="term" value="P:cell surface receptor protein tyrosine kinase signaling pathway"/>
    <property type="evidence" value="ECO:0007669"/>
    <property type="project" value="TreeGrafter"/>
</dbReference>
<evidence type="ECO:0000256" key="5">
    <source>
        <dbReference type="ARBA" id="ARBA00023157"/>
    </source>
</evidence>
<dbReference type="InterPro" id="IPR013783">
    <property type="entry name" value="Ig-like_fold"/>
</dbReference>
<dbReference type="SMART" id="SM00409">
    <property type="entry name" value="IG"/>
    <property type="match status" value="1"/>
</dbReference>
<evidence type="ECO:0000256" key="4">
    <source>
        <dbReference type="ARBA" id="ARBA00023136"/>
    </source>
</evidence>
<dbReference type="PANTHER" id="PTHR24416:SF611">
    <property type="entry name" value="TYROSINE-PROTEIN KINASE TRANSMEMBRANE RECEPTOR ROR"/>
    <property type="match status" value="1"/>
</dbReference>
<dbReference type="PROSITE" id="PS50835">
    <property type="entry name" value="IG_LIKE"/>
    <property type="match status" value="1"/>
</dbReference>
<feature type="transmembrane region" description="Helical" evidence="14">
    <location>
        <begin position="582"/>
        <end position="606"/>
    </location>
</feature>
<feature type="site" description="Important for interaction with phosphotyrosine-binding proteins" evidence="11">
    <location>
        <position position="1050"/>
    </location>
</feature>
<keyword evidence="3 14" id="KW-1133">Transmembrane helix</keyword>
<dbReference type="InterPro" id="IPR000719">
    <property type="entry name" value="Prot_kinase_dom"/>
</dbReference>
<feature type="compositionally biased region" description="Basic and acidic residues" evidence="13">
    <location>
        <begin position="1078"/>
        <end position="1115"/>
    </location>
</feature>
<evidence type="ECO:0000256" key="2">
    <source>
        <dbReference type="ARBA" id="ARBA00022692"/>
    </source>
</evidence>
<dbReference type="EMBL" id="CAJOBA010002728">
    <property type="protein sequence ID" value="CAF3657214.1"/>
    <property type="molecule type" value="Genomic_DNA"/>
</dbReference>
<dbReference type="Proteomes" id="UP000682733">
    <property type="component" value="Unassembled WGS sequence"/>
</dbReference>
<feature type="active site" description="Proton acceptor" evidence="8">
    <location>
        <position position="868"/>
    </location>
</feature>
<dbReference type="InterPro" id="IPR011009">
    <property type="entry name" value="Kinase-like_dom_sf"/>
</dbReference>
<comment type="caution">
    <text evidence="19">The sequence shown here is derived from an EMBL/GenBank/DDBJ whole genome shotgun (WGS) entry which is preliminary data.</text>
</comment>
<keyword evidence="10" id="KW-0460">Magnesium</keyword>
<feature type="domain" description="Ig-like" evidence="17">
    <location>
        <begin position="478"/>
        <end position="563"/>
    </location>
</feature>
<feature type="region of interest" description="Disordered" evidence="13">
    <location>
        <begin position="1076"/>
        <end position="1159"/>
    </location>
</feature>
<feature type="binding site" evidence="12">
    <location>
        <position position="700"/>
    </location>
    <ligand>
        <name>ATP</name>
        <dbReference type="ChEBI" id="CHEBI:30616"/>
    </ligand>
</feature>
<evidence type="ECO:0000256" key="6">
    <source>
        <dbReference type="ARBA" id="ARBA00023180"/>
    </source>
</evidence>
<dbReference type="GO" id="GO:0005886">
    <property type="term" value="C:plasma membrane"/>
    <property type="evidence" value="ECO:0007669"/>
    <property type="project" value="TreeGrafter"/>
</dbReference>
<dbReference type="Pfam" id="PF07714">
    <property type="entry name" value="PK_Tyr_Ser-Thr"/>
    <property type="match status" value="1"/>
</dbReference>
<dbReference type="PROSITE" id="PS00107">
    <property type="entry name" value="PROTEIN_KINASE_ATP"/>
    <property type="match status" value="1"/>
</dbReference>
<dbReference type="Pfam" id="PF13927">
    <property type="entry name" value="Ig_3"/>
    <property type="match status" value="1"/>
</dbReference>
<keyword evidence="15" id="KW-0732">Signal</keyword>
<dbReference type="SUPFAM" id="SSF56112">
    <property type="entry name" value="Protein kinase-like (PK-like)"/>
    <property type="match status" value="1"/>
</dbReference>
<name>A0A8S2HLW2_9BILA</name>
<accession>A0A8S2HLW2</accession>
<evidence type="ECO:0000259" key="17">
    <source>
        <dbReference type="PROSITE" id="PS50835"/>
    </source>
</evidence>
<keyword evidence="7" id="KW-0393">Immunoglobulin domain</keyword>
<evidence type="ECO:0000313" key="20">
    <source>
        <dbReference type="Proteomes" id="UP000682733"/>
    </source>
</evidence>